<feature type="domain" description="RNase III" evidence="2">
    <location>
        <begin position="105"/>
        <end position="255"/>
    </location>
</feature>
<dbReference type="InterPro" id="IPR040030">
    <property type="entry name" value="Ribosomal_mL57"/>
</dbReference>
<evidence type="ECO:0000313" key="3">
    <source>
        <dbReference type="EMBL" id="RDW88341.1"/>
    </source>
</evidence>
<dbReference type="GO" id="GO:0004525">
    <property type="term" value="F:ribonuclease III activity"/>
    <property type="evidence" value="ECO:0007669"/>
    <property type="project" value="InterPro"/>
</dbReference>
<sequence>MASKSASRSLQSISRQVQQRCTCASSRTAPAAIRQFSASTLRSGEQQAQGQEEQPRWARTPKQMIAPFPTRIKDPAKAFVVNEDPKKVDAMYVKLLGRGGDKVLDEEIKWLAITHKSFDQGRRGFNDRLAFLGRRILNMQTSLALLHSPLSTSTQSEPSANDPREPFRHTALEGLRNLADVNVSKVLTKERLGNLAVQMGLSQVVRWKPKSPSNLKASGVDVVMATTLYAIIGAIALQKGGDAAARVARERVLKALGIS</sequence>
<evidence type="ECO:0000256" key="1">
    <source>
        <dbReference type="SAM" id="MobiDB-lite"/>
    </source>
</evidence>
<dbReference type="GO" id="GO:0003735">
    <property type="term" value="F:structural constituent of ribosome"/>
    <property type="evidence" value="ECO:0007669"/>
    <property type="project" value="InterPro"/>
</dbReference>
<dbReference type="InterPro" id="IPR000999">
    <property type="entry name" value="RNase_III_dom"/>
</dbReference>
<gene>
    <name evidence="3" type="ORF">BP6252_00373</name>
</gene>
<dbReference type="AlphaFoldDB" id="A0A3D8SQ92"/>
<dbReference type="GO" id="GO:0005762">
    <property type="term" value="C:mitochondrial large ribosomal subunit"/>
    <property type="evidence" value="ECO:0007669"/>
    <property type="project" value="InterPro"/>
</dbReference>
<evidence type="ECO:0000259" key="2">
    <source>
        <dbReference type="Pfam" id="PF14622"/>
    </source>
</evidence>
<protein>
    <submittedName>
        <fullName evidence="3">RNase III protein</fullName>
    </submittedName>
</protein>
<dbReference type="Pfam" id="PF14622">
    <property type="entry name" value="Ribonucleas_3_3"/>
    <property type="match status" value="1"/>
</dbReference>
<dbReference type="PANTHER" id="PTHR28160">
    <property type="entry name" value="54S RIBOSOMAL PROTEIN L15, MITOCHONDRIAL"/>
    <property type="match status" value="1"/>
</dbReference>
<dbReference type="GO" id="GO:0006396">
    <property type="term" value="P:RNA processing"/>
    <property type="evidence" value="ECO:0007669"/>
    <property type="project" value="InterPro"/>
</dbReference>
<comment type="caution">
    <text evidence="3">The sequence shown here is derived from an EMBL/GenBank/DDBJ whole genome shotgun (WGS) entry which is preliminary data.</text>
</comment>
<proteinExistence type="predicted"/>
<dbReference type="GO" id="GO:0032543">
    <property type="term" value="P:mitochondrial translation"/>
    <property type="evidence" value="ECO:0007669"/>
    <property type="project" value="InterPro"/>
</dbReference>
<organism evidence="3 4">
    <name type="scientific">Coleophoma cylindrospora</name>
    <dbReference type="NCBI Taxonomy" id="1849047"/>
    <lineage>
        <taxon>Eukaryota</taxon>
        <taxon>Fungi</taxon>
        <taxon>Dikarya</taxon>
        <taxon>Ascomycota</taxon>
        <taxon>Pezizomycotina</taxon>
        <taxon>Leotiomycetes</taxon>
        <taxon>Helotiales</taxon>
        <taxon>Dermateaceae</taxon>
        <taxon>Coleophoma</taxon>
    </lineage>
</organism>
<name>A0A3D8SQ92_9HELO</name>
<dbReference type="Gene3D" id="1.10.1520.10">
    <property type="entry name" value="Ribonuclease III domain"/>
    <property type="match status" value="1"/>
</dbReference>
<keyword evidence="4" id="KW-1185">Reference proteome</keyword>
<dbReference type="SUPFAM" id="SSF69065">
    <property type="entry name" value="RNase III domain-like"/>
    <property type="match status" value="1"/>
</dbReference>
<dbReference type="EMBL" id="PDLM01000001">
    <property type="protein sequence ID" value="RDW88341.1"/>
    <property type="molecule type" value="Genomic_DNA"/>
</dbReference>
<dbReference type="CDD" id="cd00593">
    <property type="entry name" value="RIBOc"/>
    <property type="match status" value="1"/>
</dbReference>
<dbReference type="InterPro" id="IPR036389">
    <property type="entry name" value="RNase_III_sf"/>
</dbReference>
<accession>A0A3D8SQ92</accession>
<evidence type="ECO:0000313" key="4">
    <source>
        <dbReference type="Proteomes" id="UP000256645"/>
    </source>
</evidence>
<dbReference type="OrthoDB" id="2281895at2759"/>
<dbReference type="PANTHER" id="PTHR28160:SF1">
    <property type="entry name" value="LARGE RIBOSOMAL SUBUNIT PROTEIN ML57"/>
    <property type="match status" value="1"/>
</dbReference>
<feature type="region of interest" description="Disordered" evidence="1">
    <location>
        <begin position="1"/>
        <end position="61"/>
    </location>
</feature>
<feature type="compositionally biased region" description="Polar residues" evidence="1">
    <location>
        <begin position="1"/>
        <end position="28"/>
    </location>
</feature>
<dbReference type="FunFam" id="1.10.1520.10:FF:000018">
    <property type="entry name" value="RNase III domain protein"/>
    <property type="match status" value="1"/>
</dbReference>
<reference evidence="3 4" key="1">
    <citation type="journal article" date="2018" name="IMA Fungus">
        <title>IMA Genome-F 9: Draft genome sequence of Annulohypoxylon stygium, Aspergillus mulundensis, Berkeleyomyces basicola (syn. Thielaviopsis basicola), Ceratocystis smalleyi, two Cercospora beticola strains, Coleophoma cylindrospora, Fusarium fracticaudum, Phialophora cf. hyalina, and Morchella septimelata.</title>
        <authorList>
            <person name="Wingfield B.D."/>
            <person name="Bills G.F."/>
            <person name="Dong Y."/>
            <person name="Huang W."/>
            <person name="Nel W.J."/>
            <person name="Swalarsk-Parry B.S."/>
            <person name="Vaghefi N."/>
            <person name="Wilken P.M."/>
            <person name="An Z."/>
            <person name="de Beer Z.W."/>
            <person name="De Vos L."/>
            <person name="Chen L."/>
            <person name="Duong T.A."/>
            <person name="Gao Y."/>
            <person name="Hammerbacher A."/>
            <person name="Kikkert J.R."/>
            <person name="Li Y."/>
            <person name="Li H."/>
            <person name="Li K."/>
            <person name="Li Q."/>
            <person name="Liu X."/>
            <person name="Ma X."/>
            <person name="Naidoo K."/>
            <person name="Pethybridge S.J."/>
            <person name="Sun J."/>
            <person name="Steenkamp E.T."/>
            <person name="van der Nest M.A."/>
            <person name="van Wyk S."/>
            <person name="Wingfield M.J."/>
            <person name="Xiong C."/>
            <person name="Yue Q."/>
            <person name="Zhang X."/>
        </authorList>
    </citation>
    <scope>NUCLEOTIDE SEQUENCE [LARGE SCALE GENOMIC DNA]</scope>
    <source>
        <strain evidence="3 4">BP6252</strain>
    </source>
</reference>
<dbReference type="Proteomes" id="UP000256645">
    <property type="component" value="Unassembled WGS sequence"/>
</dbReference>